<keyword evidence="4" id="KW-1185">Reference proteome</keyword>
<evidence type="ECO:0000313" key="3">
    <source>
        <dbReference type="EMBL" id="KAK1590331.1"/>
    </source>
</evidence>
<dbReference type="GeneID" id="85435853"/>
<dbReference type="EMBL" id="JAHLJV010000032">
    <property type="protein sequence ID" value="KAK1590331.1"/>
    <property type="molecule type" value="Genomic_DNA"/>
</dbReference>
<evidence type="ECO:0000256" key="1">
    <source>
        <dbReference type="SAM" id="MobiDB-lite"/>
    </source>
</evidence>
<comment type="caution">
    <text evidence="3">The sequence shown here is derived from an EMBL/GenBank/DDBJ whole genome shotgun (WGS) entry which is preliminary data.</text>
</comment>
<protein>
    <submittedName>
        <fullName evidence="3">Uncharacterized protein</fullName>
    </submittedName>
</protein>
<evidence type="ECO:0000256" key="2">
    <source>
        <dbReference type="SAM" id="Phobius"/>
    </source>
</evidence>
<dbReference type="RefSeq" id="XP_060413825.1">
    <property type="nucleotide sequence ID" value="XM_060551613.1"/>
</dbReference>
<keyword evidence="2" id="KW-1133">Transmembrane helix</keyword>
<accession>A0AAD8PYK7</accession>
<name>A0AAD8PYK7_9PEZI</name>
<proteinExistence type="predicted"/>
<feature type="region of interest" description="Disordered" evidence="1">
    <location>
        <begin position="104"/>
        <end position="123"/>
    </location>
</feature>
<reference evidence="3" key="1">
    <citation type="submission" date="2021-06" db="EMBL/GenBank/DDBJ databases">
        <title>Comparative genomics, transcriptomics and evolutionary studies reveal genomic signatures of adaptation to plant cell wall in hemibiotrophic fungi.</title>
        <authorList>
            <consortium name="DOE Joint Genome Institute"/>
            <person name="Baroncelli R."/>
            <person name="Diaz J.F."/>
            <person name="Benocci T."/>
            <person name="Peng M."/>
            <person name="Battaglia E."/>
            <person name="Haridas S."/>
            <person name="Andreopoulos W."/>
            <person name="Labutti K."/>
            <person name="Pangilinan J."/>
            <person name="Floch G.L."/>
            <person name="Makela M.R."/>
            <person name="Henrissat B."/>
            <person name="Grigoriev I.V."/>
            <person name="Crouch J.A."/>
            <person name="De Vries R.P."/>
            <person name="Sukno S.A."/>
            <person name="Thon M.R."/>
        </authorList>
    </citation>
    <scope>NUCLEOTIDE SEQUENCE</scope>
    <source>
        <strain evidence="3">CBS 125086</strain>
    </source>
</reference>
<sequence>MGREGEERRRGNNDHLINQSINQSIVVAVAMTVAGDVAVAFFIEIEIEHHLSPRLSLSLSLNFSESLSLPLYLPLPHFSSPITIIKATLPTPPPHHGLLPGGLDPRPDEERHTGRVFNSSADHSSLTHTSRLSQSIGCGDPLNLTLYLVRCWQSLERGKVSIAGKSPVPPSTHP</sequence>
<gene>
    <name evidence="3" type="ORF">LY79DRAFT_221600</name>
</gene>
<keyword evidence="2" id="KW-0472">Membrane</keyword>
<evidence type="ECO:0000313" key="4">
    <source>
        <dbReference type="Proteomes" id="UP001230504"/>
    </source>
</evidence>
<organism evidence="3 4">
    <name type="scientific">Colletotrichum navitas</name>
    <dbReference type="NCBI Taxonomy" id="681940"/>
    <lineage>
        <taxon>Eukaryota</taxon>
        <taxon>Fungi</taxon>
        <taxon>Dikarya</taxon>
        <taxon>Ascomycota</taxon>
        <taxon>Pezizomycotina</taxon>
        <taxon>Sordariomycetes</taxon>
        <taxon>Hypocreomycetidae</taxon>
        <taxon>Glomerellales</taxon>
        <taxon>Glomerellaceae</taxon>
        <taxon>Colletotrichum</taxon>
        <taxon>Colletotrichum graminicola species complex</taxon>
    </lineage>
</organism>
<dbReference type="Proteomes" id="UP001230504">
    <property type="component" value="Unassembled WGS sequence"/>
</dbReference>
<feature type="transmembrane region" description="Helical" evidence="2">
    <location>
        <begin position="21"/>
        <end position="43"/>
    </location>
</feature>
<dbReference type="AlphaFoldDB" id="A0AAD8PYK7"/>
<keyword evidence="2" id="KW-0812">Transmembrane</keyword>